<gene>
    <name evidence="1" type="ORF">uav_092</name>
</gene>
<name>A0A975UX18_9CAUD</name>
<dbReference type="EMBL" id="MZ605293">
    <property type="protein sequence ID" value="QYW06623.1"/>
    <property type="molecule type" value="Genomic_DNA"/>
</dbReference>
<keyword evidence="2" id="KW-1185">Reference proteome</keyword>
<dbReference type="Gene3D" id="6.20.70.20">
    <property type="match status" value="1"/>
</dbReference>
<proteinExistence type="predicted"/>
<reference evidence="1" key="1">
    <citation type="submission" date="2021-07" db="EMBL/GenBank/DDBJ databases">
        <title>Complete genome sequence and phylogenomic analysis of the two lytic bacteriophage isolated from terrestrial biotopes of Antarctica.</title>
        <authorList>
            <person name="Holovan V."/>
            <person name="Rabalski L."/>
            <person name="Zlatohurska M."/>
            <person name="Andriichuk O."/>
            <person name="Budzanivska I."/>
            <person name="Shevchenko O."/>
            <person name="Gupalo A."/>
        </authorList>
    </citation>
    <scope>NUCLEOTIDE SEQUENCE</scope>
</reference>
<protein>
    <submittedName>
        <fullName evidence="1">Tail fiber protein</fullName>
    </submittedName>
</protein>
<evidence type="ECO:0000313" key="2">
    <source>
        <dbReference type="Proteomes" id="UP001058093"/>
    </source>
</evidence>
<dbReference type="CDD" id="cd19958">
    <property type="entry name" value="pyocin_knob"/>
    <property type="match status" value="1"/>
</dbReference>
<sequence>MVDIIKQDMTNIWAVAGDVVAPDVAKIRGGWGVEAVPRQWWNWFENRQDTNIAYMLQKGIPEWDQFTEYLTNKSYVQRNNIVYKCILTGTNKDPATTPANWVKAFPESSAYLETIRPLAVSNNSMAFIDGSGAAQNTPSTAFGRSGLNVADAAAARTLYAAQQANSNLSALSAVTAATNALPYFTGTTSMGTTILTQAGRDILAGVDYAAIRATLGLTSAAITSLMANNLENDVSKIMRVGAFGLGSFADLRAHIYATGVPSDCFGIGTVFGFVNGGSSPVGGLAIPGLTGTFYGTLQVNGQYSDASGLSGMSRVFITTNGRTFTQTAASAGAWGPWVESWTTSNLVRTTSNTDTTAGRIVQTGNYGLGNSIPLADNADLDTVIVSGNYRLANHPGLPSAASYGQLMVIRGQDTIVQIAFGYQNRTFSRSGNPAVVGGAGNWGNWIEYYNTGNTAQIVADVTAGIQTVLDGKLDKSGGTMTGSLTVPSLEVGRPGANGYIDIHQNGGNGDFDVRLYSDNAVPGTSGAGRFGVNAAGGMYINGIIYNNGINTTGAINASGGIQGVGVVSTAGLTVTAGATALQGVSAVSLSTTQGIAATGSITAGGGFSNMGGGFMGVRCVDSGNTGNTHYYMYDYNGSERALMYADSGGTIHFRTRSQGDTLALNANRTAQFYSTVSVAGRVNCTDIVAATNVFSGNGGAYLAGDGNVYGGAWGGWISNWVSNNFVGNLGVYAAIAASSAGQVGSYALLQHPGGSSFGAGTLVDGTQLSWATCAGGFNERVNYGTWRCMGRVNTGNLPVATTVFLRAA</sequence>
<dbReference type="Proteomes" id="UP001058093">
    <property type="component" value="Segment"/>
</dbReference>
<accession>A0A975UX18</accession>
<evidence type="ECO:0000313" key="1">
    <source>
        <dbReference type="EMBL" id="QYW06623.1"/>
    </source>
</evidence>
<organism evidence="1 2">
    <name type="scientific">Pseudomonas phage UAVern</name>
    <dbReference type="NCBI Taxonomy" id="2856997"/>
    <lineage>
        <taxon>Viruses</taxon>
        <taxon>Duplodnaviria</taxon>
        <taxon>Heunggongvirae</taxon>
        <taxon>Uroviricota</taxon>
        <taxon>Caudoviricetes</taxon>
        <taxon>Vandenendeviridae</taxon>
        <taxon>Gorskivirinae</taxon>
        <taxon>Uavernvirus</taxon>
        <taxon>Uavernvirus uavern</taxon>
    </lineage>
</organism>